<proteinExistence type="predicted"/>
<protein>
    <submittedName>
        <fullName evidence="5">Putative methyltransferase</fullName>
    </submittedName>
</protein>
<dbReference type="InterPro" id="IPR002941">
    <property type="entry name" value="DNA_methylase_N4/N6"/>
</dbReference>
<evidence type="ECO:0000256" key="2">
    <source>
        <dbReference type="ARBA" id="ARBA00022679"/>
    </source>
</evidence>
<dbReference type="InterPro" id="IPR001091">
    <property type="entry name" value="RM_Methyltransferase"/>
</dbReference>
<feature type="domain" description="ParB-like N-terminal" evidence="4">
    <location>
        <begin position="4"/>
        <end position="95"/>
    </location>
</feature>
<keyword evidence="2 5" id="KW-0808">Transferase</keyword>
<dbReference type="SUPFAM" id="SSF53335">
    <property type="entry name" value="S-adenosyl-L-methionine-dependent methyltransferases"/>
    <property type="match status" value="1"/>
</dbReference>
<dbReference type="PANTHER" id="PTHR33375:SF1">
    <property type="entry name" value="CHROMOSOME-PARTITIONING PROTEIN PARB-RELATED"/>
    <property type="match status" value="1"/>
</dbReference>
<dbReference type="SMART" id="SM00470">
    <property type="entry name" value="ParB"/>
    <property type="match status" value="1"/>
</dbReference>
<gene>
    <name evidence="5" type="ORF">MM415A00821_0007</name>
</gene>
<dbReference type="NCBIfam" id="TIGR00180">
    <property type="entry name" value="parB_part"/>
    <property type="match status" value="1"/>
</dbReference>
<keyword evidence="3" id="KW-0175">Coiled coil</keyword>
<dbReference type="InterPro" id="IPR050336">
    <property type="entry name" value="Chromosome_partition/occlusion"/>
</dbReference>
<dbReference type="InterPro" id="IPR004437">
    <property type="entry name" value="ParB/RepB/Spo0J"/>
</dbReference>
<evidence type="ECO:0000256" key="3">
    <source>
        <dbReference type="SAM" id="Coils"/>
    </source>
</evidence>
<feature type="coiled-coil region" evidence="3">
    <location>
        <begin position="74"/>
        <end position="101"/>
    </location>
</feature>
<keyword evidence="1 5" id="KW-0489">Methyltransferase</keyword>
<dbReference type="GO" id="GO:0032259">
    <property type="term" value="P:methylation"/>
    <property type="evidence" value="ECO:0007669"/>
    <property type="project" value="UniProtKB-KW"/>
</dbReference>
<dbReference type="PRINTS" id="PR00508">
    <property type="entry name" value="S21N4MTFRASE"/>
</dbReference>
<evidence type="ECO:0000259" key="4">
    <source>
        <dbReference type="SMART" id="SM00470"/>
    </source>
</evidence>
<dbReference type="Gene3D" id="3.40.50.150">
    <property type="entry name" value="Vaccinia Virus protein VP39"/>
    <property type="match status" value="1"/>
</dbReference>
<dbReference type="GO" id="GO:0005694">
    <property type="term" value="C:chromosome"/>
    <property type="evidence" value="ECO:0007669"/>
    <property type="project" value="TreeGrafter"/>
</dbReference>
<dbReference type="AlphaFoldDB" id="A0A6M3KEA6"/>
<accession>A0A6M3KEA6</accession>
<name>A0A6M3KEA6_9ZZZZ</name>
<dbReference type="GO" id="GO:0045881">
    <property type="term" value="P:positive regulation of sporulation resulting in formation of a cellular spore"/>
    <property type="evidence" value="ECO:0007669"/>
    <property type="project" value="TreeGrafter"/>
</dbReference>
<dbReference type="InterPro" id="IPR029063">
    <property type="entry name" value="SAM-dependent_MTases_sf"/>
</dbReference>
<evidence type="ECO:0000313" key="5">
    <source>
        <dbReference type="EMBL" id="QJA79885.1"/>
    </source>
</evidence>
<sequence length="436" mass="49804">MKVRKIRLDDINIRPDRQRKFIDDTYLDELSESMRLTGLIHPIVVEEGEKDELFLVSGECRLRAARLLGWKEIDASLREDLDQWEREVIELEENLRRKALTPAEEVLAKERLDKVYREKYGSAEFGSNKGGWGIENTARLLGISAGTASTDLQLARALKNNPEMAKLKTKAQMKSEYKRQQAIKSRQLLVLLKGKQDEQHGLDVKGTNDQGTETYMLDTTRPVIILKTDTRDSITHVRDESIHCLITDPPWQVEHDAIAGTDPSTGLELTKQVLLLLKPKLVDGALCWLFCATKHLIKGTIYKLVLECGYNVFEQIFIWYKPHIAHSSHPYGEIKNDYEPALFFSNGKPRDLMYPIFAINEGKVLGRKIHPEQKPLEIMEKLIDVSTVEGETVIDPFCGSGQVGVAAKKLNRRAILFERQQHWYDVALSNLMEVDK</sequence>
<dbReference type="SUPFAM" id="SSF110849">
    <property type="entry name" value="ParB/Sulfiredoxin"/>
    <property type="match status" value="1"/>
</dbReference>
<reference evidence="5" key="1">
    <citation type="submission" date="2020-03" db="EMBL/GenBank/DDBJ databases">
        <title>The deep terrestrial virosphere.</title>
        <authorList>
            <person name="Holmfeldt K."/>
            <person name="Nilsson E."/>
            <person name="Simone D."/>
            <person name="Lopez-Fernandez M."/>
            <person name="Wu X."/>
            <person name="de Brujin I."/>
            <person name="Lundin D."/>
            <person name="Andersson A."/>
            <person name="Bertilsson S."/>
            <person name="Dopson M."/>
        </authorList>
    </citation>
    <scope>NUCLEOTIDE SEQUENCE</scope>
    <source>
        <strain evidence="5">MM415A00821</strain>
    </source>
</reference>
<dbReference type="GO" id="GO:0007059">
    <property type="term" value="P:chromosome segregation"/>
    <property type="evidence" value="ECO:0007669"/>
    <property type="project" value="TreeGrafter"/>
</dbReference>
<dbReference type="PANTHER" id="PTHR33375">
    <property type="entry name" value="CHROMOSOME-PARTITIONING PROTEIN PARB-RELATED"/>
    <property type="match status" value="1"/>
</dbReference>
<organism evidence="5">
    <name type="scientific">viral metagenome</name>
    <dbReference type="NCBI Taxonomy" id="1070528"/>
    <lineage>
        <taxon>unclassified sequences</taxon>
        <taxon>metagenomes</taxon>
        <taxon>organismal metagenomes</taxon>
    </lineage>
</organism>
<dbReference type="Pfam" id="PF01555">
    <property type="entry name" value="N6_N4_Mtase"/>
    <property type="match status" value="1"/>
</dbReference>
<dbReference type="GO" id="GO:0008170">
    <property type="term" value="F:N-methyltransferase activity"/>
    <property type="evidence" value="ECO:0007669"/>
    <property type="project" value="InterPro"/>
</dbReference>
<dbReference type="EMBL" id="MT142398">
    <property type="protein sequence ID" value="QJA79885.1"/>
    <property type="molecule type" value="Genomic_DNA"/>
</dbReference>
<dbReference type="Gene3D" id="3.90.1530.10">
    <property type="entry name" value="Conserved hypothetical protein from pyrococcus furiosus pfu- 392566-001, ParB domain"/>
    <property type="match status" value="1"/>
</dbReference>
<dbReference type="GO" id="GO:0003677">
    <property type="term" value="F:DNA binding"/>
    <property type="evidence" value="ECO:0007669"/>
    <property type="project" value="InterPro"/>
</dbReference>
<dbReference type="Pfam" id="PF02195">
    <property type="entry name" value="ParB_N"/>
    <property type="match status" value="1"/>
</dbReference>
<evidence type="ECO:0000256" key="1">
    <source>
        <dbReference type="ARBA" id="ARBA00022603"/>
    </source>
</evidence>
<dbReference type="InterPro" id="IPR036086">
    <property type="entry name" value="ParB/Sulfiredoxin_sf"/>
</dbReference>
<dbReference type="InterPro" id="IPR003115">
    <property type="entry name" value="ParB_N"/>
</dbReference>